<evidence type="ECO:0000256" key="3">
    <source>
        <dbReference type="ARBA" id="ARBA00022989"/>
    </source>
</evidence>
<evidence type="ECO:0000256" key="4">
    <source>
        <dbReference type="ARBA" id="ARBA00023136"/>
    </source>
</evidence>
<keyword evidence="7" id="KW-1185">Reference proteome</keyword>
<comment type="subcellular location">
    <subcellularLocation>
        <location evidence="5">Cell membrane</location>
        <topology evidence="5">Multi-pass membrane protein</topology>
    </subcellularLocation>
    <subcellularLocation>
        <location evidence="1">Membrane</location>
        <topology evidence="1">Multi-pass membrane protein</topology>
    </subcellularLocation>
</comment>
<feature type="transmembrane region" description="Helical" evidence="5">
    <location>
        <begin position="12"/>
        <end position="38"/>
    </location>
</feature>
<organism evidence="6 7">
    <name type="scientific">Alterisphingorhabdus coralli</name>
    <dbReference type="NCBI Taxonomy" id="3071408"/>
    <lineage>
        <taxon>Bacteria</taxon>
        <taxon>Pseudomonadati</taxon>
        <taxon>Pseudomonadota</taxon>
        <taxon>Alphaproteobacteria</taxon>
        <taxon>Sphingomonadales</taxon>
        <taxon>Sphingomonadaceae</taxon>
        <taxon>Alterisphingorhabdus (ex Yan et al. 2024)</taxon>
    </lineage>
</organism>
<dbReference type="GO" id="GO:0005886">
    <property type="term" value="C:plasma membrane"/>
    <property type="evidence" value="ECO:0007669"/>
    <property type="project" value="UniProtKB-SubCell"/>
</dbReference>
<feature type="transmembrane region" description="Helical" evidence="5">
    <location>
        <begin position="44"/>
        <end position="71"/>
    </location>
</feature>
<evidence type="ECO:0000256" key="5">
    <source>
        <dbReference type="RuleBase" id="RU363041"/>
    </source>
</evidence>
<comment type="similarity">
    <text evidence="5">Belongs to the 4-toluene sulfonate uptake permease (TSUP) (TC 2.A.102) family.</text>
</comment>
<sequence>MDVYLPIASLSVNALVIIGLGGLVGLLSGMFGVGGGFLTTPLLIFYGIPPTVAAASASTQVTGASVSGVMAHTKRKAVDYHMGGLLAAGGLVGTLFGALLFRLFESLGQIDVIINVIYVLMLTSIGGLMARESIQTLRTMRSGQQVAVRKRRHHPLVANLPLRWRFYRSGLYISPLAPLILGFVTGILTMLLGVGGGFVMVPAMLYLLGMGAQVVVGTSLYQILFVTIAATMVHSVTTKAVDIVLAILLLLGSVTGAQIGARIAQRLKPEYLRLVLATLVLTVAFRLALGLGWQPDEIYSVVVE</sequence>
<keyword evidence="2 5" id="KW-0812">Transmembrane</keyword>
<gene>
    <name evidence="6" type="ORF">RB602_02380</name>
</gene>
<evidence type="ECO:0000313" key="6">
    <source>
        <dbReference type="EMBL" id="WOE75580.1"/>
    </source>
</evidence>
<keyword evidence="5" id="KW-1003">Cell membrane</keyword>
<evidence type="ECO:0000256" key="1">
    <source>
        <dbReference type="ARBA" id="ARBA00004141"/>
    </source>
</evidence>
<feature type="transmembrane region" description="Helical" evidence="5">
    <location>
        <begin position="171"/>
        <end position="192"/>
    </location>
</feature>
<dbReference type="PANTHER" id="PTHR43701:SF12">
    <property type="entry name" value="MEMBRANE TRANSPORTER PROTEIN YTNM-RELATED"/>
    <property type="match status" value="1"/>
</dbReference>
<accession>A0AA97FAM6</accession>
<evidence type="ECO:0000256" key="2">
    <source>
        <dbReference type="ARBA" id="ARBA00022692"/>
    </source>
</evidence>
<dbReference type="InterPro" id="IPR002781">
    <property type="entry name" value="TM_pro_TauE-like"/>
</dbReference>
<dbReference type="Proteomes" id="UP001302429">
    <property type="component" value="Chromosome"/>
</dbReference>
<feature type="transmembrane region" description="Helical" evidence="5">
    <location>
        <begin position="110"/>
        <end position="130"/>
    </location>
</feature>
<keyword evidence="3 5" id="KW-1133">Transmembrane helix</keyword>
<name>A0AA97FAM6_9SPHN</name>
<dbReference type="Pfam" id="PF01925">
    <property type="entry name" value="TauE"/>
    <property type="match status" value="1"/>
</dbReference>
<feature type="transmembrane region" description="Helical" evidence="5">
    <location>
        <begin position="204"/>
        <end position="228"/>
    </location>
</feature>
<dbReference type="KEGG" id="acoa:RB602_02380"/>
<feature type="transmembrane region" description="Helical" evidence="5">
    <location>
        <begin position="240"/>
        <end position="259"/>
    </location>
</feature>
<dbReference type="EMBL" id="CP136594">
    <property type="protein sequence ID" value="WOE75580.1"/>
    <property type="molecule type" value="Genomic_DNA"/>
</dbReference>
<reference evidence="6 7" key="1">
    <citation type="submission" date="2023-10" db="EMBL/GenBank/DDBJ databases">
        <title>Complete genome sequence of a Sphingomonadaceae bacterium.</title>
        <authorList>
            <person name="Yan C."/>
        </authorList>
    </citation>
    <scope>NUCLEOTIDE SEQUENCE [LARGE SCALE GENOMIC DNA]</scope>
    <source>
        <strain evidence="6 7">SCSIO 66989</strain>
    </source>
</reference>
<feature type="transmembrane region" description="Helical" evidence="5">
    <location>
        <begin position="271"/>
        <end position="289"/>
    </location>
</feature>
<dbReference type="InterPro" id="IPR051598">
    <property type="entry name" value="TSUP/Inactive_protease-like"/>
</dbReference>
<dbReference type="RefSeq" id="WP_317082613.1">
    <property type="nucleotide sequence ID" value="NZ_CP136594.1"/>
</dbReference>
<dbReference type="PANTHER" id="PTHR43701">
    <property type="entry name" value="MEMBRANE TRANSPORTER PROTEIN MJ0441-RELATED"/>
    <property type="match status" value="1"/>
</dbReference>
<keyword evidence="4 5" id="KW-0472">Membrane</keyword>
<proteinExistence type="inferred from homology"/>
<feature type="transmembrane region" description="Helical" evidence="5">
    <location>
        <begin position="83"/>
        <end position="104"/>
    </location>
</feature>
<protein>
    <recommendedName>
        <fullName evidence="5">Probable membrane transporter protein</fullName>
    </recommendedName>
</protein>
<evidence type="ECO:0000313" key="7">
    <source>
        <dbReference type="Proteomes" id="UP001302429"/>
    </source>
</evidence>
<dbReference type="AlphaFoldDB" id="A0AA97FAM6"/>